<proteinExistence type="predicted"/>
<organism evidence="1 2">
    <name type="scientific">Candidatus Brennerbacteria bacterium CG11_big_fil_rev_8_21_14_0_20_43_10</name>
    <dbReference type="NCBI Taxonomy" id="1974523"/>
    <lineage>
        <taxon>Bacteria</taxon>
        <taxon>Candidatus Brenneribacteriota</taxon>
    </lineage>
</organism>
<dbReference type="EMBL" id="PCXE01000056">
    <property type="protein sequence ID" value="PIR25444.1"/>
    <property type="molecule type" value="Genomic_DNA"/>
</dbReference>
<comment type="caution">
    <text evidence="1">The sequence shown here is derived from an EMBL/GenBank/DDBJ whole genome shotgun (WGS) entry which is preliminary data.</text>
</comment>
<gene>
    <name evidence="1" type="ORF">COV41_02805</name>
</gene>
<sequence length="153" mass="15716">MEAKKNVTSPSGTVAHGSAAVYAIWDISNVTNSDLPITSLTLTSKTGLPSGVATNTAYFSLVDENDQSTGLTVASASSTAGTVTFSGSMTIPAASSKSIKLRVNTTNTGIWPLGTQMHWSIYAAADMTVTDGTVGWGGTVWSIPADTNIVTLP</sequence>
<dbReference type="AlphaFoldDB" id="A0A2H0PUQ1"/>
<name>A0A2H0PUQ1_9BACT</name>
<dbReference type="Proteomes" id="UP000236846">
    <property type="component" value="Unassembled WGS sequence"/>
</dbReference>
<evidence type="ECO:0000313" key="2">
    <source>
        <dbReference type="Proteomes" id="UP000236846"/>
    </source>
</evidence>
<protein>
    <submittedName>
        <fullName evidence="1">Uncharacterized protein</fullName>
    </submittedName>
</protein>
<accession>A0A2H0PUQ1</accession>
<evidence type="ECO:0000313" key="1">
    <source>
        <dbReference type="EMBL" id="PIR25444.1"/>
    </source>
</evidence>
<reference evidence="1 2" key="1">
    <citation type="submission" date="2017-09" db="EMBL/GenBank/DDBJ databases">
        <title>Depth-based differentiation of microbial function through sediment-hosted aquifers and enrichment of novel symbionts in the deep terrestrial subsurface.</title>
        <authorList>
            <person name="Probst A.J."/>
            <person name="Ladd B."/>
            <person name="Jarett J.K."/>
            <person name="Geller-Mcgrath D.E."/>
            <person name="Sieber C.M."/>
            <person name="Emerson J.B."/>
            <person name="Anantharaman K."/>
            <person name="Thomas B.C."/>
            <person name="Malmstrom R."/>
            <person name="Stieglmeier M."/>
            <person name="Klingl A."/>
            <person name="Woyke T."/>
            <person name="Ryan C.M."/>
            <person name="Banfield J.F."/>
        </authorList>
    </citation>
    <scope>NUCLEOTIDE SEQUENCE [LARGE SCALE GENOMIC DNA]</scope>
    <source>
        <strain evidence="1">CG11_big_fil_rev_8_21_14_0_20_43_10</strain>
    </source>
</reference>